<dbReference type="EMBL" id="OY731400">
    <property type="protein sequence ID" value="CAJ1937627.1"/>
    <property type="molecule type" value="Genomic_DNA"/>
</dbReference>
<dbReference type="PANTHER" id="PTHR46277:SF19">
    <property type="entry name" value="RANDOM SLUG PROTEIN 5-LIKE"/>
    <property type="match status" value="1"/>
</dbReference>
<dbReference type="InterPro" id="IPR011074">
    <property type="entry name" value="CRAL/TRIO_N_dom"/>
</dbReference>
<feature type="domain" description="CRAL-TRIO" evidence="1">
    <location>
        <begin position="92"/>
        <end position="254"/>
    </location>
</feature>
<gene>
    <name evidence="2" type="ORF">AYBTSS11_LOCUS8131</name>
</gene>
<reference evidence="2" key="1">
    <citation type="submission" date="2023-10" db="EMBL/GenBank/DDBJ databases">
        <authorList>
            <person name="Domelevo Entfellner J.-B."/>
        </authorList>
    </citation>
    <scope>NUCLEOTIDE SEQUENCE</scope>
</reference>
<evidence type="ECO:0000259" key="1">
    <source>
        <dbReference type="PROSITE" id="PS50191"/>
    </source>
</evidence>
<organism evidence="2 3">
    <name type="scientific">Sphenostylis stenocarpa</name>
    <dbReference type="NCBI Taxonomy" id="92480"/>
    <lineage>
        <taxon>Eukaryota</taxon>
        <taxon>Viridiplantae</taxon>
        <taxon>Streptophyta</taxon>
        <taxon>Embryophyta</taxon>
        <taxon>Tracheophyta</taxon>
        <taxon>Spermatophyta</taxon>
        <taxon>Magnoliopsida</taxon>
        <taxon>eudicotyledons</taxon>
        <taxon>Gunneridae</taxon>
        <taxon>Pentapetalae</taxon>
        <taxon>rosids</taxon>
        <taxon>fabids</taxon>
        <taxon>Fabales</taxon>
        <taxon>Fabaceae</taxon>
        <taxon>Papilionoideae</taxon>
        <taxon>50 kb inversion clade</taxon>
        <taxon>NPAAA clade</taxon>
        <taxon>indigoferoid/millettioid clade</taxon>
        <taxon>Phaseoleae</taxon>
        <taxon>Sphenostylis</taxon>
    </lineage>
</organism>
<evidence type="ECO:0000313" key="2">
    <source>
        <dbReference type="EMBL" id="CAJ1937627.1"/>
    </source>
</evidence>
<dbReference type="SUPFAM" id="SSF46938">
    <property type="entry name" value="CRAL/TRIO N-terminal domain"/>
    <property type="match status" value="1"/>
</dbReference>
<dbReference type="Gene3D" id="3.40.525.10">
    <property type="entry name" value="CRAL-TRIO lipid binding domain"/>
    <property type="match status" value="1"/>
</dbReference>
<evidence type="ECO:0000313" key="3">
    <source>
        <dbReference type="Proteomes" id="UP001189624"/>
    </source>
</evidence>
<proteinExistence type="predicted"/>
<sequence>MEAMNMRTREEVTGQVGVEDDDLVKGSTKTELTKIRLLRTIVESRDPSSKEEDDFTLRRFLRARDLDLEKASTMFLNYLKWKHSFVPIGVSASDVPNELAQEKVFMQGRDKIGRPIAVVIGRKHFQMKDGLDEFKRFVVYVFDKICARMPPGQEKFVAIAELKGWGYSNSDIRGYLGALTILQDYYPERLGKLFIVNAPYIFMKVWQIIYPFIDNRTKKKIVFVEKKKVKSTLVEDIDESQLTDVFGIPRSEAAQRIGNSAQSGLRRWARLLAPYIGRGGSQVPRSKITISGLVWFSYSIYGLAAERESKNRKQKLAREKDKG</sequence>
<protein>
    <recommendedName>
        <fullName evidence="1">CRAL-TRIO domain-containing protein</fullName>
    </recommendedName>
</protein>
<dbReference type="PROSITE" id="PS50191">
    <property type="entry name" value="CRAL_TRIO"/>
    <property type="match status" value="1"/>
</dbReference>
<dbReference type="CDD" id="cd00170">
    <property type="entry name" value="SEC14"/>
    <property type="match status" value="1"/>
</dbReference>
<dbReference type="Pfam" id="PF00650">
    <property type="entry name" value="CRAL_TRIO"/>
    <property type="match status" value="1"/>
</dbReference>
<dbReference type="SUPFAM" id="SSF52087">
    <property type="entry name" value="CRAL/TRIO domain"/>
    <property type="match status" value="1"/>
</dbReference>
<dbReference type="PANTHER" id="PTHR46277">
    <property type="entry name" value="OS03G0850700 PROTEIN"/>
    <property type="match status" value="1"/>
</dbReference>
<dbReference type="InterPro" id="IPR036273">
    <property type="entry name" value="CRAL/TRIO_N_dom_sf"/>
</dbReference>
<dbReference type="InterPro" id="IPR001251">
    <property type="entry name" value="CRAL-TRIO_dom"/>
</dbReference>
<dbReference type="SMART" id="SM01100">
    <property type="entry name" value="CRAL_TRIO_N"/>
    <property type="match status" value="1"/>
</dbReference>
<dbReference type="InterPro" id="IPR036865">
    <property type="entry name" value="CRAL-TRIO_dom_sf"/>
</dbReference>
<dbReference type="AlphaFoldDB" id="A0AA86V6T2"/>
<name>A0AA86V6T2_9FABA</name>
<dbReference type="SMART" id="SM00516">
    <property type="entry name" value="SEC14"/>
    <property type="match status" value="1"/>
</dbReference>
<accession>A0AA86V6T2</accession>
<dbReference type="Pfam" id="PF03765">
    <property type="entry name" value="CRAL_TRIO_N"/>
    <property type="match status" value="1"/>
</dbReference>
<keyword evidence="3" id="KW-1185">Reference proteome</keyword>
<dbReference type="Proteomes" id="UP001189624">
    <property type="component" value="Chromosome 3"/>
</dbReference>
<dbReference type="Gramene" id="rna-AYBTSS11_LOCUS8131">
    <property type="protein sequence ID" value="CAJ1937627.1"/>
    <property type="gene ID" value="gene-AYBTSS11_LOCUS8131"/>
</dbReference>